<keyword evidence="2" id="KW-0732">Signal</keyword>
<dbReference type="PROSITE" id="PS51677">
    <property type="entry name" value="NODB"/>
    <property type="match status" value="1"/>
</dbReference>
<dbReference type="InterPro" id="IPR002509">
    <property type="entry name" value="NODB_dom"/>
</dbReference>
<feature type="transmembrane region" description="Helical" evidence="3">
    <location>
        <begin position="7"/>
        <end position="26"/>
    </location>
</feature>
<keyword evidence="3" id="KW-0472">Membrane</keyword>
<dbReference type="GO" id="GO:0016787">
    <property type="term" value="F:hydrolase activity"/>
    <property type="evidence" value="ECO:0007669"/>
    <property type="project" value="UniProtKB-KW"/>
</dbReference>
<dbReference type="PANTHER" id="PTHR34216:SF3">
    <property type="entry name" value="POLY-BETA-1,6-N-ACETYL-D-GLUCOSAMINE N-DEACETYLASE"/>
    <property type="match status" value="1"/>
</dbReference>
<dbReference type="Gene3D" id="3.20.20.370">
    <property type="entry name" value="Glycoside hydrolase/deacetylase"/>
    <property type="match status" value="1"/>
</dbReference>
<evidence type="ECO:0000313" key="5">
    <source>
        <dbReference type="EMBL" id="MDW8802428.1"/>
    </source>
</evidence>
<dbReference type="EMBL" id="JARUJP010000020">
    <property type="protein sequence ID" value="MDW8802428.1"/>
    <property type="molecule type" value="Genomic_DNA"/>
</dbReference>
<dbReference type="InterPro" id="IPR051398">
    <property type="entry name" value="Polysacch_Deacetylase"/>
</dbReference>
<evidence type="ECO:0000259" key="4">
    <source>
        <dbReference type="PROSITE" id="PS51677"/>
    </source>
</evidence>
<gene>
    <name evidence="5" type="ORF">P8V03_14865</name>
</gene>
<dbReference type="Proteomes" id="UP001281656">
    <property type="component" value="Unassembled WGS sequence"/>
</dbReference>
<comment type="subcellular location">
    <subcellularLocation>
        <location evidence="1">Secreted</location>
    </subcellularLocation>
</comment>
<reference evidence="5 6" key="1">
    <citation type="submission" date="2023-04" db="EMBL/GenBank/DDBJ databases">
        <title>Clostridium tannerae sp. nov., isolated from the fecal material of an alpaca.</title>
        <authorList>
            <person name="Miller S."/>
            <person name="Hendry M."/>
            <person name="King J."/>
            <person name="Sankaranarayanan K."/>
            <person name="Lawson P.A."/>
        </authorList>
    </citation>
    <scope>NUCLEOTIDE SEQUENCE [LARGE SCALE GENOMIC DNA]</scope>
    <source>
        <strain evidence="5 6">A1-XYC3</strain>
    </source>
</reference>
<keyword evidence="3" id="KW-0812">Transmembrane</keyword>
<comment type="caution">
    <text evidence="5">The sequence shown here is derived from an EMBL/GenBank/DDBJ whole genome shotgun (WGS) entry which is preliminary data.</text>
</comment>
<protein>
    <submittedName>
        <fullName evidence="5">Polysaccharide deacetylase family protein</fullName>
        <ecNumber evidence="5">3.-.-.-</ecNumber>
    </submittedName>
</protein>
<proteinExistence type="predicted"/>
<dbReference type="CDD" id="cd10918">
    <property type="entry name" value="CE4_NodB_like_5s_6s"/>
    <property type="match status" value="1"/>
</dbReference>
<feature type="domain" description="NodB homology" evidence="4">
    <location>
        <begin position="133"/>
        <end position="298"/>
    </location>
</feature>
<name>A0ABU4JWC0_9CLOT</name>
<evidence type="ECO:0000256" key="3">
    <source>
        <dbReference type="SAM" id="Phobius"/>
    </source>
</evidence>
<dbReference type="PANTHER" id="PTHR34216">
    <property type="match status" value="1"/>
</dbReference>
<evidence type="ECO:0000256" key="1">
    <source>
        <dbReference type="ARBA" id="ARBA00004613"/>
    </source>
</evidence>
<sequence length="298" mass="34870">MSKKYKGFLWIFIFLVIIGVSIFYLLRQYDNQQANNTKLIQNNETKANKGVSDKPKIIEKKEREFTGVNIKYNDKSVPVLMYHSIAYEEGNELRIPKENFREQMKYLKDNNYTTLTLDELYSFFISNKPIPEKSVVITFDDGYKDNYENAYPTLKEFGFNATIFVITGAIDNEKDYLTLNQLKEMEQNGVDIESHTVAHEQLDKISYEKQLDTLTRSKKYLEEVLGKEIRYIAYPFGKYNTDTVKASKYAGYNMSFTTQGGWSNKTQDIFTLNRVYISANYGLSEFKRRLTNPNYNTN</sequence>
<dbReference type="EC" id="3.-.-.-" evidence="5"/>
<dbReference type="RefSeq" id="WP_318798763.1">
    <property type="nucleotide sequence ID" value="NZ_JARUJP010000020.1"/>
</dbReference>
<dbReference type="SUPFAM" id="SSF88713">
    <property type="entry name" value="Glycoside hydrolase/deacetylase"/>
    <property type="match status" value="1"/>
</dbReference>
<keyword evidence="6" id="KW-1185">Reference proteome</keyword>
<organism evidence="5 6">
    <name type="scientific">Clostridium tanneri</name>
    <dbReference type="NCBI Taxonomy" id="3037988"/>
    <lineage>
        <taxon>Bacteria</taxon>
        <taxon>Bacillati</taxon>
        <taxon>Bacillota</taxon>
        <taxon>Clostridia</taxon>
        <taxon>Eubacteriales</taxon>
        <taxon>Clostridiaceae</taxon>
        <taxon>Clostridium</taxon>
    </lineage>
</organism>
<dbReference type="InterPro" id="IPR011330">
    <property type="entry name" value="Glyco_hydro/deAcase_b/a-brl"/>
</dbReference>
<keyword evidence="3" id="KW-1133">Transmembrane helix</keyword>
<keyword evidence="5" id="KW-0378">Hydrolase</keyword>
<evidence type="ECO:0000256" key="2">
    <source>
        <dbReference type="ARBA" id="ARBA00022729"/>
    </source>
</evidence>
<evidence type="ECO:0000313" key="6">
    <source>
        <dbReference type="Proteomes" id="UP001281656"/>
    </source>
</evidence>
<dbReference type="Pfam" id="PF01522">
    <property type="entry name" value="Polysacc_deac_1"/>
    <property type="match status" value="1"/>
</dbReference>
<accession>A0ABU4JWC0</accession>